<dbReference type="InterPro" id="IPR017850">
    <property type="entry name" value="Alkaline_phosphatase_core_sf"/>
</dbReference>
<sequence length="242" mass="27319">MSVGKFLVVSIDCWRYDALSRTNALFNTPKFDLLTRDYALAERYFVTAPATRPSHSSLFTGLYPFEHGLLGQTYLKMFAGIDNLFDAFTGAGYSVKGFSERADVFRFLDFEPHIGPVDDEVASQHLCSLERLATALIEPDDRPQFKFLHFWYTHGGYGLSGIPGVPNLRELVELGETEEALRYYYAAVNHVLEFSLVELLKKVNLDEWAVFICGDHGEGFCDEVMAHGDRLHPNVVHVPMLA</sequence>
<dbReference type="SUPFAM" id="SSF53649">
    <property type="entry name" value="Alkaline phosphatase-like"/>
    <property type="match status" value="1"/>
</dbReference>
<evidence type="ECO:0000313" key="2">
    <source>
        <dbReference type="EMBL" id="SVC77780.1"/>
    </source>
</evidence>
<gene>
    <name evidence="2" type="ORF">METZ01_LOCUS330634</name>
</gene>
<dbReference type="InterPro" id="IPR000917">
    <property type="entry name" value="Sulfatase_N"/>
</dbReference>
<evidence type="ECO:0000259" key="1">
    <source>
        <dbReference type="Pfam" id="PF00884"/>
    </source>
</evidence>
<feature type="non-terminal residue" evidence="2">
    <location>
        <position position="242"/>
    </location>
</feature>
<dbReference type="Pfam" id="PF00884">
    <property type="entry name" value="Sulfatase"/>
    <property type="match status" value="1"/>
</dbReference>
<name>A0A382PYB2_9ZZZZ</name>
<dbReference type="Gene3D" id="3.40.720.10">
    <property type="entry name" value="Alkaline Phosphatase, subunit A"/>
    <property type="match status" value="1"/>
</dbReference>
<reference evidence="2" key="1">
    <citation type="submission" date="2018-05" db="EMBL/GenBank/DDBJ databases">
        <authorList>
            <person name="Lanie J.A."/>
            <person name="Ng W.-L."/>
            <person name="Kazmierczak K.M."/>
            <person name="Andrzejewski T.M."/>
            <person name="Davidsen T.M."/>
            <person name="Wayne K.J."/>
            <person name="Tettelin H."/>
            <person name="Glass J.I."/>
            <person name="Rusch D."/>
            <person name="Podicherti R."/>
            <person name="Tsui H.-C.T."/>
            <person name="Winkler M.E."/>
        </authorList>
    </citation>
    <scope>NUCLEOTIDE SEQUENCE</scope>
</reference>
<accession>A0A382PYB2</accession>
<dbReference type="EMBL" id="UINC01110338">
    <property type="protein sequence ID" value="SVC77780.1"/>
    <property type="molecule type" value="Genomic_DNA"/>
</dbReference>
<feature type="domain" description="Sulfatase N-terminal" evidence="1">
    <location>
        <begin position="7"/>
        <end position="241"/>
    </location>
</feature>
<protein>
    <recommendedName>
        <fullName evidence="1">Sulfatase N-terminal domain-containing protein</fullName>
    </recommendedName>
</protein>
<dbReference type="AlphaFoldDB" id="A0A382PYB2"/>
<proteinExistence type="predicted"/>
<organism evidence="2">
    <name type="scientific">marine metagenome</name>
    <dbReference type="NCBI Taxonomy" id="408172"/>
    <lineage>
        <taxon>unclassified sequences</taxon>
        <taxon>metagenomes</taxon>
        <taxon>ecological metagenomes</taxon>
    </lineage>
</organism>